<proteinExistence type="predicted"/>
<comment type="caution">
    <text evidence="2">The sequence shown here is derived from an EMBL/GenBank/DDBJ whole genome shotgun (WGS) entry which is preliminary data.</text>
</comment>
<evidence type="ECO:0000313" key="2">
    <source>
        <dbReference type="EMBL" id="KAF5798994.1"/>
    </source>
</evidence>
<feature type="region of interest" description="Disordered" evidence="1">
    <location>
        <begin position="56"/>
        <end position="76"/>
    </location>
</feature>
<accession>A0A9K3NG39</accession>
<protein>
    <submittedName>
        <fullName evidence="2">Uncharacterized protein</fullName>
    </submittedName>
</protein>
<dbReference type="Proteomes" id="UP000215914">
    <property type="component" value="Unassembled WGS sequence"/>
</dbReference>
<evidence type="ECO:0000256" key="1">
    <source>
        <dbReference type="SAM" id="MobiDB-lite"/>
    </source>
</evidence>
<name>A0A9K3NG39_HELAN</name>
<dbReference type="EMBL" id="MNCJ02000322">
    <property type="protein sequence ID" value="KAF5798994.1"/>
    <property type="molecule type" value="Genomic_DNA"/>
</dbReference>
<gene>
    <name evidence="2" type="ORF">HanXRQr2_Chr07g0299511</name>
</gene>
<reference evidence="2" key="2">
    <citation type="submission" date="2020-06" db="EMBL/GenBank/DDBJ databases">
        <title>Helianthus annuus Genome sequencing and assembly Release 2.</title>
        <authorList>
            <person name="Gouzy J."/>
            <person name="Langlade N."/>
            <person name="Munos S."/>
        </authorList>
    </citation>
    <scope>NUCLEOTIDE SEQUENCE</scope>
    <source>
        <tissue evidence="2">Leaves</tissue>
    </source>
</reference>
<keyword evidence="3" id="KW-1185">Reference proteome</keyword>
<evidence type="ECO:0000313" key="3">
    <source>
        <dbReference type="Proteomes" id="UP000215914"/>
    </source>
</evidence>
<sequence>MVQETQHNTYLFRVGIRRCNIPVPLAINRRVSTPANRIHLPLRKIIIHHMKIPKSTPRHSLYQPSPKMIKRNRNLQ</sequence>
<reference evidence="2" key="1">
    <citation type="journal article" date="2017" name="Nature">
        <title>The sunflower genome provides insights into oil metabolism, flowering and Asterid evolution.</title>
        <authorList>
            <person name="Badouin H."/>
            <person name="Gouzy J."/>
            <person name="Grassa C.J."/>
            <person name="Murat F."/>
            <person name="Staton S.E."/>
            <person name="Cottret L."/>
            <person name="Lelandais-Briere C."/>
            <person name="Owens G.L."/>
            <person name="Carrere S."/>
            <person name="Mayjonade B."/>
            <person name="Legrand L."/>
            <person name="Gill N."/>
            <person name="Kane N.C."/>
            <person name="Bowers J.E."/>
            <person name="Hubner S."/>
            <person name="Bellec A."/>
            <person name="Berard A."/>
            <person name="Berges H."/>
            <person name="Blanchet N."/>
            <person name="Boniface M.C."/>
            <person name="Brunel D."/>
            <person name="Catrice O."/>
            <person name="Chaidir N."/>
            <person name="Claudel C."/>
            <person name="Donnadieu C."/>
            <person name="Faraut T."/>
            <person name="Fievet G."/>
            <person name="Helmstetter N."/>
            <person name="King M."/>
            <person name="Knapp S.J."/>
            <person name="Lai Z."/>
            <person name="Le Paslier M.C."/>
            <person name="Lippi Y."/>
            <person name="Lorenzon L."/>
            <person name="Mandel J.R."/>
            <person name="Marage G."/>
            <person name="Marchand G."/>
            <person name="Marquand E."/>
            <person name="Bret-Mestries E."/>
            <person name="Morien E."/>
            <person name="Nambeesan S."/>
            <person name="Nguyen T."/>
            <person name="Pegot-Espagnet P."/>
            <person name="Pouilly N."/>
            <person name="Raftis F."/>
            <person name="Sallet E."/>
            <person name="Schiex T."/>
            <person name="Thomas J."/>
            <person name="Vandecasteele C."/>
            <person name="Vares D."/>
            <person name="Vear F."/>
            <person name="Vautrin S."/>
            <person name="Crespi M."/>
            <person name="Mangin B."/>
            <person name="Burke J.M."/>
            <person name="Salse J."/>
            <person name="Munos S."/>
            <person name="Vincourt P."/>
            <person name="Rieseberg L.H."/>
            <person name="Langlade N.B."/>
        </authorList>
    </citation>
    <scope>NUCLEOTIDE SEQUENCE</scope>
    <source>
        <tissue evidence="2">Leaves</tissue>
    </source>
</reference>
<organism evidence="2 3">
    <name type="scientific">Helianthus annuus</name>
    <name type="common">Common sunflower</name>
    <dbReference type="NCBI Taxonomy" id="4232"/>
    <lineage>
        <taxon>Eukaryota</taxon>
        <taxon>Viridiplantae</taxon>
        <taxon>Streptophyta</taxon>
        <taxon>Embryophyta</taxon>
        <taxon>Tracheophyta</taxon>
        <taxon>Spermatophyta</taxon>
        <taxon>Magnoliopsida</taxon>
        <taxon>eudicotyledons</taxon>
        <taxon>Gunneridae</taxon>
        <taxon>Pentapetalae</taxon>
        <taxon>asterids</taxon>
        <taxon>campanulids</taxon>
        <taxon>Asterales</taxon>
        <taxon>Asteraceae</taxon>
        <taxon>Asteroideae</taxon>
        <taxon>Heliantheae alliance</taxon>
        <taxon>Heliantheae</taxon>
        <taxon>Helianthus</taxon>
    </lineage>
</organism>
<dbReference type="AlphaFoldDB" id="A0A9K3NG39"/>
<dbReference type="Gramene" id="mRNA:HanXRQr2_Chr07g0299511">
    <property type="protein sequence ID" value="CDS:HanXRQr2_Chr07g0299511.1"/>
    <property type="gene ID" value="HanXRQr2_Chr07g0299511"/>
</dbReference>